<dbReference type="OrthoDB" id="6114904at2"/>
<dbReference type="Gene3D" id="1.25.40.10">
    <property type="entry name" value="Tetratricopeptide repeat domain"/>
    <property type="match status" value="1"/>
</dbReference>
<comment type="caution">
    <text evidence="2">The sequence shown here is derived from an EMBL/GenBank/DDBJ whole genome shotgun (WGS) entry which is preliminary data.</text>
</comment>
<evidence type="ECO:0000313" key="2">
    <source>
        <dbReference type="EMBL" id="RQW65194.1"/>
    </source>
</evidence>
<organism evidence="2 3">
    <name type="scientific">Vibrio viridaestus</name>
    <dbReference type="NCBI Taxonomy" id="2487322"/>
    <lineage>
        <taxon>Bacteria</taxon>
        <taxon>Pseudomonadati</taxon>
        <taxon>Pseudomonadota</taxon>
        <taxon>Gammaproteobacteria</taxon>
        <taxon>Vibrionales</taxon>
        <taxon>Vibrionaceae</taxon>
        <taxon>Vibrio</taxon>
    </lineage>
</organism>
<keyword evidence="3" id="KW-1185">Reference proteome</keyword>
<name>A0A3N9TMF4_9VIBR</name>
<dbReference type="EMBL" id="RJVQ01000001">
    <property type="protein sequence ID" value="RQW65194.1"/>
    <property type="molecule type" value="Genomic_DNA"/>
</dbReference>
<sequence>MERNLELERQDRLKKAEEGHIPTILYMAKEAERRDWRESFYWYEKAANLDNITGMYGVVRLSKRFEGDIIMMEKSKFWQTYIKGLEGDNVALFETGRALIQGLGVSANVDKGINIIEKSALANFIPAQIYLGDWCISKDNPTPKPEDSTYWYTKAAKLENLEAMMKLGLNYLKGVGVVKDHRRACYWLESAAELGYPEAMYFSGKAWIDFGQEGNSIAYIWLFLAAHFGYEPAKTLRDEVGNKVGVDSIVMLQRFAKPLMKKIQSGTIGRHIIIRAFNKLYKRDVPIPTTTEFLEDEVVYDNSNELLDEMTMQNMDFSQEMKSREDDSVETSTPKGDTTAQ</sequence>
<dbReference type="InterPro" id="IPR011990">
    <property type="entry name" value="TPR-like_helical_dom_sf"/>
</dbReference>
<dbReference type="SMART" id="SM00671">
    <property type="entry name" value="SEL1"/>
    <property type="match status" value="4"/>
</dbReference>
<dbReference type="PANTHER" id="PTHR43628:SF1">
    <property type="entry name" value="CHITIN SYNTHASE REGULATORY FACTOR 2-RELATED"/>
    <property type="match status" value="1"/>
</dbReference>
<gene>
    <name evidence="2" type="ORF">EES38_02500</name>
</gene>
<reference evidence="2 3" key="1">
    <citation type="submission" date="2018-11" db="EMBL/GenBank/DDBJ databases">
        <title>Vibrio LJC006 sp. nov., isolated from seawater during the bloom of the enteromorpha.</title>
        <authorList>
            <person name="Liang J."/>
        </authorList>
    </citation>
    <scope>NUCLEOTIDE SEQUENCE [LARGE SCALE GENOMIC DNA]</scope>
    <source>
        <strain evidence="2 3">LJC006</strain>
    </source>
</reference>
<dbReference type="Pfam" id="PF08238">
    <property type="entry name" value="Sel1"/>
    <property type="match status" value="4"/>
</dbReference>
<protein>
    <submittedName>
        <fullName evidence="2">Sel1 repeat family protein</fullName>
    </submittedName>
</protein>
<evidence type="ECO:0000256" key="1">
    <source>
        <dbReference type="SAM" id="MobiDB-lite"/>
    </source>
</evidence>
<evidence type="ECO:0000313" key="3">
    <source>
        <dbReference type="Proteomes" id="UP000281112"/>
    </source>
</evidence>
<accession>A0A3N9TMF4</accession>
<dbReference type="AlphaFoldDB" id="A0A3N9TMF4"/>
<dbReference type="InterPro" id="IPR006597">
    <property type="entry name" value="Sel1-like"/>
</dbReference>
<dbReference type="SUPFAM" id="SSF81901">
    <property type="entry name" value="HCP-like"/>
    <property type="match status" value="1"/>
</dbReference>
<dbReference type="InterPro" id="IPR052945">
    <property type="entry name" value="Mitotic_Regulator"/>
</dbReference>
<feature type="compositionally biased region" description="Polar residues" evidence="1">
    <location>
        <begin position="330"/>
        <end position="341"/>
    </location>
</feature>
<dbReference type="Proteomes" id="UP000281112">
    <property type="component" value="Unassembled WGS sequence"/>
</dbReference>
<dbReference type="PANTHER" id="PTHR43628">
    <property type="entry name" value="ACTIVATOR OF C KINASE PROTEIN 1-RELATED"/>
    <property type="match status" value="1"/>
</dbReference>
<feature type="region of interest" description="Disordered" evidence="1">
    <location>
        <begin position="317"/>
        <end position="341"/>
    </location>
</feature>
<proteinExistence type="predicted"/>